<evidence type="ECO:0000256" key="3">
    <source>
        <dbReference type="ARBA" id="ARBA00023125"/>
    </source>
</evidence>
<comment type="similarity">
    <text evidence="1">Belongs to the LysR transcriptional regulatory family.</text>
</comment>
<dbReference type="GO" id="GO:0043565">
    <property type="term" value="F:sequence-specific DNA binding"/>
    <property type="evidence" value="ECO:0007669"/>
    <property type="project" value="TreeGrafter"/>
</dbReference>
<dbReference type="PANTHER" id="PTHR30537:SF3">
    <property type="entry name" value="TRANSCRIPTIONAL REGULATORY PROTEIN"/>
    <property type="match status" value="1"/>
</dbReference>
<dbReference type="InterPro" id="IPR036388">
    <property type="entry name" value="WH-like_DNA-bd_sf"/>
</dbReference>
<dbReference type="InterPro" id="IPR000847">
    <property type="entry name" value="LysR_HTH_N"/>
</dbReference>
<protein>
    <submittedName>
        <fullName evidence="6">LysR family transcriptional regulator</fullName>
    </submittedName>
</protein>
<dbReference type="PROSITE" id="PS50931">
    <property type="entry name" value="HTH_LYSR"/>
    <property type="match status" value="1"/>
</dbReference>
<accession>A0AAU7XVU1</accession>
<keyword evidence="4" id="KW-0804">Transcription</keyword>
<dbReference type="Gene3D" id="3.40.190.290">
    <property type="match status" value="1"/>
</dbReference>
<dbReference type="RefSeq" id="WP_043244771.1">
    <property type="nucleotide sequence ID" value="NZ_CP146285.1"/>
</dbReference>
<dbReference type="InterPro" id="IPR058163">
    <property type="entry name" value="LysR-type_TF_proteobact-type"/>
</dbReference>
<evidence type="ECO:0000259" key="5">
    <source>
        <dbReference type="PROSITE" id="PS50931"/>
    </source>
</evidence>
<dbReference type="InterPro" id="IPR005119">
    <property type="entry name" value="LysR_subst-bd"/>
</dbReference>
<name>A0AAU7XVU1_9PSED</name>
<gene>
    <name evidence="6" type="ORF">ABS648_16830</name>
</gene>
<sequence length="304" mass="34255">MLNRMEMLRIFCIAAESASFREAATRLSASPQTVTRAIKELEQLVGEPLFHRSTRQVQITAYGEQLATQARETLGSFDQLFQRHARRGQDGMAGRVGITAPRSIGRRYVLPLLAELQREHPEIVLDMRLSDQMTDSVDEQIDIGVRMGFIRDRRYIARATARVPLYVVGSPELLERVGAPEDIEALNRVPTTALIDGNTGRLWPWTFAEGRQMQPQRAAFTTDDQECECAAVLAGTGFGQLPSYLVTPHIRSGQLVRVLSDNESPAWEMFAYRPQRGPVSPRVRLVFDRLVERLSDPAWVPLEP</sequence>
<dbReference type="GO" id="GO:0003700">
    <property type="term" value="F:DNA-binding transcription factor activity"/>
    <property type="evidence" value="ECO:0007669"/>
    <property type="project" value="InterPro"/>
</dbReference>
<keyword evidence="2" id="KW-0805">Transcription regulation</keyword>
<evidence type="ECO:0000256" key="2">
    <source>
        <dbReference type="ARBA" id="ARBA00023015"/>
    </source>
</evidence>
<organism evidence="6">
    <name type="scientific">Pseudomonas solani</name>
    <dbReference type="NCBI Taxonomy" id="2731552"/>
    <lineage>
        <taxon>Bacteria</taxon>
        <taxon>Pseudomonadati</taxon>
        <taxon>Pseudomonadota</taxon>
        <taxon>Gammaproteobacteria</taxon>
        <taxon>Pseudomonadales</taxon>
        <taxon>Pseudomonadaceae</taxon>
        <taxon>Pseudomonas</taxon>
    </lineage>
</organism>
<dbReference type="Gene3D" id="1.10.10.10">
    <property type="entry name" value="Winged helix-like DNA-binding domain superfamily/Winged helix DNA-binding domain"/>
    <property type="match status" value="1"/>
</dbReference>
<dbReference type="SUPFAM" id="SSF53850">
    <property type="entry name" value="Periplasmic binding protein-like II"/>
    <property type="match status" value="1"/>
</dbReference>
<dbReference type="GO" id="GO:0006351">
    <property type="term" value="P:DNA-templated transcription"/>
    <property type="evidence" value="ECO:0007669"/>
    <property type="project" value="TreeGrafter"/>
</dbReference>
<proteinExistence type="inferred from homology"/>
<evidence type="ECO:0000256" key="4">
    <source>
        <dbReference type="ARBA" id="ARBA00023163"/>
    </source>
</evidence>
<dbReference type="AlphaFoldDB" id="A0AAU7XVU1"/>
<dbReference type="EMBL" id="CP158373">
    <property type="protein sequence ID" value="XBY61630.1"/>
    <property type="molecule type" value="Genomic_DNA"/>
</dbReference>
<dbReference type="SUPFAM" id="SSF46785">
    <property type="entry name" value="Winged helix' DNA-binding domain"/>
    <property type="match status" value="1"/>
</dbReference>
<evidence type="ECO:0000256" key="1">
    <source>
        <dbReference type="ARBA" id="ARBA00009437"/>
    </source>
</evidence>
<reference evidence="6" key="1">
    <citation type="submission" date="2023-08" db="EMBL/GenBank/DDBJ databases">
        <title>Increased levels of nutrients transform a symbiont into a lethal pathobiont.</title>
        <authorList>
            <person name="Lachnit T."/>
            <person name="Ulrich L."/>
            <person name="Willmer F.M."/>
            <person name="Hasenbein T."/>
            <person name="Steiner L.X."/>
            <person name="Wolters M."/>
            <person name="Herbst E.M."/>
            <person name="Deines P."/>
        </authorList>
    </citation>
    <scope>NUCLEOTIDE SEQUENCE</scope>
    <source>
        <strain evidence="6">T3</strain>
    </source>
</reference>
<evidence type="ECO:0000313" key="6">
    <source>
        <dbReference type="EMBL" id="XBY61630.1"/>
    </source>
</evidence>
<dbReference type="PANTHER" id="PTHR30537">
    <property type="entry name" value="HTH-TYPE TRANSCRIPTIONAL REGULATOR"/>
    <property type="match status" value="1"/>
</dbReference>
<dbReference type="Pfam" id="PF03466">
    <property type="entry name" value="LysR_substrate"/>
    <property type="match status" value="1"/>
</dbReference>
<dbReference type="InterPro" id="IPR036390">
    <property type="entry name" value="WH_DNA-bd_sf"/>
</dbReference>
<dbReference type="CDD" id="cd08422">
    <property type="entry name" value="PBP2_CrgA_like"/>
    <property type="match status" value="1"/>
</dbReference>
<feature type="domain" description="HTH lysR-type" evidence="5">
    <location>
        <begin position="5"/>
        <end position="60"/>
    </location>
</feature>
<keyword evidence="3" id="KW-0238">DNA-binding</keyword>
<dbReference type="Pfam" id="PF00126">
    <property type="entry name" value="HTH_1"/>
    <property type="match status" value="1"/>
</dbReference>